<dbReference type="EMBL" id="FQ790359">
    <property type="protein sequence ID" value="CCD56121.1"/>
    <property type="molecule type" value="Genomic_DNA"/>
</dbReference>
<dbReference type="HOGENOM" id="CLU_3359594_0_0_1"/>
<gene>
    <name evidence="1" type="ORF">BofuT4_uP147310.1</name>
</gene>
<name>G2YXF0_BOTF4</name>
<protein>
    <submittedName>
        <fullName evidence="1">Uncharacterized protein</fullName>
    </submittedName>
</protein>
<proteinExistence type="predicted"/>
<accession>G2YXF0</accession>
<dbReference type="InParanoid" id="G2YXF0"/>
<dbReference type="AlphaFoldDB" id="G2YXF0"/>
<reference evidence="2" key="1">
    <citation type="journal article" date="2011" name="PLoS Genet.">
        <title>Genomic analysis of the necrotrophic fungal pathogens Sclerotinia sclerotiorum and Botrytis cinerea.</title>
        <authorList>
            <person name="Amselem J."/>
            <person name="Cuomo C.A."/>
            <person name="van Kan J.A."/>
            <person name="Viaud M."/>
            <person name="Benito E.P."/>
            <person name="Couloux A."/>
            <person name="Coutinho P.M."/>
            <person name="de Vries R.P."/>
            <person name="Dyer P.S."/>
            <person name="Fillinger S."/>
            <person name="Fournier E."/>
            <person name="Gout L."/>
            <person name="Hahn M."/>
            <person name="Kohn L."/>
            <person name="Lapalu N."/>
            <person name="Plummer K.M."/>
            <person name="Pradier J.M."/>
            <person name="Quevillon E."/>
            <person name="Sharon A."/>
            <person name="Simon A."/>
            <person name="ten Have A."/>
            <person name="Tudzynski B."/>
            <person name="Tudzynski P."/>
            <person name="Wincker P."/>
            <person name="Andrew M."/>
            <person name="Anthouard V."/>
            <person name="Beever R.E."/>
            <person name="Beffa R."/>
            <person name="Benoit I."/>
            <person name="Bouzid O."/>
            <person name="Brault B."/>
            <person name="Chen Z."/>
            <person name="Choquer M."/>
            <person name="Collemare J."/>
            <person name="Cotton P."/>
            <person name="Danchin E.G."/>
            <person name="Da Silva C."/>
            <person name="Gautier A."/>
            <person name="Giraud C."/>
            <person name="Giraud T."/>
            <person name="Gonzalez C."/>
            <person name="Grossetete S."/>
            <person name="Guldener U."/>
            <person name="Henrissat B."/>
            <person name="Howlett B.J."/>
            <person name="Kodira C."/>
            <person name="Kretschmer M."/>
            <person name="Lappartient A."/>
            <person name="Leroch M."/>
            <person name="Levis C."/>
            <person name="Mauceli E."/>
            <person name="Neuveglise C."/>
            <person name="Oeser B."/>
            <person name="Pearson M."/>
            <person name="Poulain J."/>
            <person name="Poussereau N."/>
            <person name="Quesneville H."/>
            <person name="Rascle C."/>
            <person name="Schumacher J."/>
            <person name="Segurens B."/>
            <person name="Sexton A."/>
            <person name="Silva E."/>
            <person name="Sirven C."/>
            <person name="Soanes D.M."/>
            <person name="Talbot N.J."/>
            <person name="Templeton M."/>
            <person name="Yandava C."/>
            <person name="Yarden O."/>
            <person name="Zeng Q."/>
            <person name="Rollins J.A."/>
            <person name="Lebrun M.H."/>
            <person name="Dickman M."/>
        </authorList>
    </citation>
    <scope>NUCLEOTIDE SEQUENCE [LARGE SCALE GENOMIC DNA]</scope>
    <source>
        <strain evidence="2">T4</strain>
    </source>
</reference>
<dbReference type="Proteomes" id="UP000008177">
    <property type="component" value="Unplaced contigs"/>
</dbReference>
<sequence>MYLAGAPDTPNFITSQNTSTIWRNLKTCQVRNLTRL</sequence>
<organism evidence="1 2">
    <name type="scientific">Botryotinia fuckeliana (strain T4)</name>
    <name type="common">Noble rot fungus</name>
    <name type="synonym">Botrytis cinerea</name>
    <dbReference type="NCBI Taxonomy" id="999810"/>
    <lineage>
        <taxon>Eukaryota</taxon>
        <taxon>Fungi</taxon>
        <taxon>Dikarya</taxon>
        <taxon>Ascomycota</taxon>
        <taxon>Pezizomycotina</taxon>
        <taxon>Leotiomycetes</taxon>
        <taxon>Helotiales</taxon>
        <taxon>Sclerotiniaceae</taxon>
        <taxon>Botrytis</taxon>
    </lineage>
</organism>
<evidence type="ECO:0000313" key="1">
    <source>
        <dbReference type="EMBL" id="CCD56121.1"/>
    </source>
</evidence>
<evidence type="ECO:0000313" key="2">
    <source>
        <dbReference type="Proteomes" id="UP000008177"/>
    </source>
</evidence>